<evidence type="ECO:0000256" key="1">
    <source>
        <dbReference type="ARBA" id="ARBA00007812"/>
    </source>
</evidence>
<dbReference type="NCBIfam" id="NF006052">
    <property type="entry name" value="PRK08199.1"/>
    <property type="match status" value="1"/>
</dbReference>
<protein>
    <submittedName>
        <fullName evidence="7">Thiamine pyrophosphate-binding protein</fullName>
    </submittedName>
</protein>
<evidence type="ECO:0000256" key="3">
    <source>
        <dbReference type="RuleBase" id="RU362132"/>
    </source>
</evidence>
<dbReference type="InterPro" id="IPR000399">
    <property type="entry name" value="TPP-bd_CS"/>
</dbReference>
<dbReference type="InterPro" id="IPR012000">
    <property type="entry name" value="Thiamin_PyroP_enz_cen_dom"/>
</dbReference>
<comment type="similarity">
    <text evidence="1 3">Belongs to the TPP enzyme family.</text>
</comment>
<dbReference type="Pfam" id="PF00205">
    <property type="entry name" value="TPP_enzyme_M"/>
    <property type="match status" value="1"/>
</dbReference>
<dbReference type="InterPro" id="IPR029035">
    <property type="entry name" value="DHS-like_NAD/FAD-binding_dom"/>
</dbReference>
<proteinExistence type="inferred from homology"/>
<dbReference type="Proteomes" id="UP001172645">
    <property type="component" value="Unassembled WGS sequence"/>
</dbReference>
<dbReference type="Pfam" id="PF02775">
    <property type="entry name" value="TPP_enzyme_C"/>
    <property type="match status" value="1"/>
</dbReference>
<keyword evidence="8" id="KW-1185">Reference proteome</keyword>
<keyword evidence="2 3" id="KW-0786">Thiamine pyrophosphate</keyword>
<dbReference type="EMBL" id="JARFYM010000038">
    <property type="protein sequence ID" value="MDL2403121.1"/>
    <property type="molecule type" value="Genomic_DNA"/>
</dbReference>
<evidence type="ECO:0000313" key="8">
    <source>
        <dbReference type="Proteomes" id="UP001172645"/>
    </source>
</evidence>
<dbReference type="InterPro" id="IPR011766">
    <property type="entry name" value="TPP_enzyme_TPP-bd"/>
</dbReference>
<name>A0ABT7K3Q1_9HYPH</name>
<dbReference type="SUPFAM" id="SSF52518">
    <property type="entry name" value="Thiamin diphosphate-binding fold (THDP-binding)"/>
    <property type="match status" value="2"/>
</dbReference>
<dbReference type="InterPro" id="IPR029061">
    <property type="entry name" value="THDP-binding"/>
</dbReference>
<dbReference type="PROSITE" id="PS00187">
    <property type="entry name" value="TPP_ENZYMES"/>
    <property type="match status" value="1"/>
</dbReference>
<dbReference type="PANTHER" id="PTHR18968:SF120">
    <property type="entry name" value="ACETOLACTATE SYNTHASE LARGE SUBUNIT"/>
    <property type="match status" value="1"/>
</dbReference>
<dbReference type="InterPro" id="IPR012001">
    <property type="entry name" value="Thiamin_PyroP_enz_TPP-bd_dom"/>
</dbReference>
<accession>A0ABT7K3Q1</accession>
<evidence type="ECO:0000256" key="2">
    <source>
        <dbReference type="ARBA" id="ARBA00023052"/>
    </source>
</evidence>
<evidence type="ECO:0000313" key="7">
    <source>
        <dbReference type="EMBL" id="MDL2403121.1"/>
    </source>
</evidence>
<dbReference type="Gene3D" id="3.40.50.1220">
    <property type="entry name" value="TPP-binding domain"/>
    <property type="match status" value="1"/>
</dbReference>
<sequence length="561" mass="61326">MKQSLSSRNGGRILIDALRIHGVDRVFGVPGESYLAALDAFHDLESEIEFVICRQEGGAAYMAEAYGKLTGRPGICFVTRGPGATNASVGVHTAFQDSTPMILFIGQVARDQMEREAFQEIDYRRMFGQMAKWVVEIEDAARIPELISQAFHRAVNGRQGPVVVALPEDMLTDVVTVADTPPYTRVETYAGEPQLQELALLLAKAERPLVVIGGGGWTEQAVDDLKSFAETYELPVAASFRCQDMFDNTHRNYAGDLGLAAGPKLIQAVKDCDLLISIGARLGEMTTGAYTLIDIPVPKQKLVHIHAGADELGRVYHPTLAINASPVGVLSQLATLKPRSAPAWRAWTSARNADYRENLTHPQTPGDVQMGDIMEWLRGHLKPDAILTMGAGNYTAWAHRFYQYRIYRSQLGPTNGSMGYGVPAAVAAKITAPERAVVAFAGDGCFLMNGQELATAMQYDARVIFLVINNGMYGTIRMHQERNFPGRPSGTRLTNPDFAALARSYGLHGEIVEKTTDFGQAFERCEGSGKPSLIEIRIDPEALTVKQTLTQIREQAIAQGK</sequence>
<dbReference type="PANTHER" id="PTHR18968">
    <property type="entry name" value="THIAMINE PYROPHOSPHATE ENZYMES"/>
    <property type="match status" value="1"/>
</dbReference>
<feature type="domain" description="Thiamine pyrophosphate enzyme TPP-binding" evidence="5">
    <location>
        <begin position="390"/>
        <end position="536"/>
    </location>
</feature>
<dbReference type="Pfam" id="PF02776">
    <property type="entry name" value="TPP_enzyme_N"/>
    <property type="match status" value="1"/>
</dbReference>
<feature type="domain" description="Thiamine pyrophosphate enzyme central" evidence="4">
    <location>
        <begin position="195"/>
        <end position="333"/>
    </location>
</feature>
<feature type="domain" description="Thiamine pyrophosphate enzyme N-terminal TPP-binding" evidence="6">
    <location>
        <begin position="9"/>
        <end position="123"/>
    </location>
</feature>
<dbReference type="RefSeq" id="WP_285872540.1">
    <property type="nucleotide sequence ID" value="NZ_JARFYM010000038.1"/>
</dbReference>
<dbReference type="Gene3D" id="3.40.50.970">
    <property type="match status" value="2"/>
</dbReference>
<comment type="caution">
    <text evidence="7">The sequence shown here is derived from an EMBL/GenBank/DDBJ whole genome shotgun (WGS) entry which is preliminary data.</text>
</comment>
<reference evidence="7" key="1">
    <citation type="submission" date="2023-06" db="EMBL/GenBank/DDBJ databases">
        <title>Phylogenetic Diversity of Rhizobium strains.</title>
        <authorList>
            <person name="Moura F.T."/>
            <person name="Helene L.C.F."/>
            <person name="Hungria M."/>
        </authorList>
    </citation>
    <scope>NUCLEOTIDE SEQUENCE</scope>
    <source>
        <strain evidence="7">CCGE526</strain>
    </source>
</reference>
<dbReference type="SUPFAM" id="SSF52467">
    <property type="entry name" value="DHS-like NAD/FAD-binding domain"/>
    <property type="match status" value="1"/>
</dbReference>
<dbReference type="InterPro" id="IPR045229">
    <property type="entry name" value="TPP_enz"/>
</dbReference>
<evidence type="ECO:0000259" key="5">
    <source>
        <dbReference type="Pfam" id="PF02775"/>
    </source>
</evidence>
<dbReference type="CDD" id="cd00568">
    <property type="entry name" value="TPP_enzymes"/>
    <property type="match status" value="1"/>
</dbReference>
<dbReference type="CDD" id="cd07035">
    <property type="entry name" value="TPP_PYR_POX_like"/>
    <property type="match status" value="1"/>
</dbReference>
<gene>
    <name evidence="7" type="ORF">PY649_29955</name>
</gene>
<evidence type="ECO:0000259" key="4">
    <source>
        <dbReference type="Pfam" id="PF00205"/>
    </source>
</evidence>
<organism evidence="7 8">
    <name type="scientific">Rhizobium mayense</name>
    <dbReference type="NCBI Taxonomy" id="1312184"/>
    <lineage>
        <taxon>Bacteria</taxon>
        <taxon>Pseudomonadati</taxon>
        <taxon>Pseudomonadota</taxon>
        <taxon>Alphaproteobacteria</taxon>
        <taxon>Hyphomicrobiales</taxon>
        <taxon>Rhizobiaceae</taxon>
        <taxon>Rhizobium/Agrobacterium group</taxon>
        <taxon>Rhizobium</taxon>
    </lineage>
</organism>
<evidence type="ECO:0000259" key="6">
    <source>
        <dbReference type="Pfam" id="PF02776"/>
    </source>
</evidence>